<name>A0AAD5WE12_PARTN</name>
<dbReference type="Proteomes" id="UP001196413">
    <property type="component" value="Unassembled WGS sequence"/>
</dbReference>
<organism evidence="1 2">
    <name type="scientific">Parelaphostrongylus tenuis</name>
    <name type="common">Meningeal worm</name>
    <dbReference type="NCBI Taxonomy" id="148309"/>
    <lineage>
        <taxon>Eukaryota</taxon>
        <taxon>Metazoa</taxon>
        <taxon>Ecdysozoa</taxon>
        <taxon>Nematoda</taxon>
        <taxon>Chromadorea</taxon>
        <taxon>Rhabditida</taxon>
        <taxon>Rhabditina</taxon>
        <taxon>Rhabditomorpha</taxon>
        <taxon>Strongyloidea</taxon>
        <taxon>Metastrongylidae</taxon>
        <taxon>Parelaphostrongylus</taxon>
    </lineage>
</organism>
<comment type="caution">
    <text evidence="1">The sequence shown here is derived from an EMBL/GenBank/DDBJ whole genome shotgun (WGS) entry which is preliminary data.</text>
</comment>
<evidence type="ECO:0000313" key="2">
    <source>
        <dbReference type="Proteomes" id="UP001196413"/>
    </source>
</evidence>
<evidence type="ECO:0000313" key="1">
    <source>
        <dbReference type="EMBL" id="KAJ1366623.1"/>
    </source>
</evidence>
<dbReference type="EMBL" id="JAHQIW010005597">
    <property type="protein sequence ID" value="KAJ1366623.1"/>
    <property type="molecule type" value="Genomic_DNA"/>
</dbReference>
<dbReference type="AlphaFoldDB" id="A0AAD5WE12"/>
<keyword evidence="2" id="KW-1185">Reference proteome</keyword>
<protein>
    <submittedName>
        <fullName evidence="1">Uncharacterized protein</fullName>
    </submittedName>
</protein>
<accession>A0AAD5WE12</accession>
<gene>
    <name evidence="1" type="ORF">KIN20_027317</name>
</gene>
<sequence length="64" mass="7348">MRIIETAARIITQDPKSSVGEQVNFSMHAENGTQLSFNLLYRYNTLKAVKEVRSKSLEIFYVPN</sequence>
<reference evidence="1" key="1">
    <citation type="submission" date="2021-06" db="EMBL/GenBank/DDBJ databases">
        <title>Parelaphostrongylus tenuis whole genome reference sequence.</title>
        <authorList>
            <person name="Garwood T.J."/>
            <person name="Larsen P.A."/>
            <person name="Fountain-Jones N.M."/>
            <person name="Garbe J.R."/>
            <person name="Macchietto M.G."/>
            <person name="Kania S.A."/>
            <person name="Gerhold R.W."/>
            <person name="Richards J.E."/>
            <person name="Wolf T.M."/>
        </authorList>
    </citation>
    <scope>NUCLEOTIDE SEQUENCE</scope>
    <source>
        <strain evidence="1">MNPRO001-30</strain>
        <tissue evidence="1">Meninges</tissue>
    </source>
</reference>
<proteinExistence type="predicted"/>